<dbReference type="Pfam" id="PF01471">
    <property type="entry name" value="PG_binding_1"/>
    <property type="match status" value="1"/>
</dbReference>
<dbReference type="Proteomes" id="UP000051254">
    <property type="component" value="Unassembled WGS sequence"/>
</dbReference>
<protein>
    <submittedName>
        <fullName evidence="4">Lytic transglycosylase</fullName>
    </submittedName>
</protein>
<dbReference type="AlphaFoldDB" id="A0A0R0BST7"/>
<feature type="signal peptide" evidence="1">
    <location>
        <begin position="1"/>
        <end position="22"/>
    </location>
</feature>
<dbReference type="SUPFAM" id="SSF47090">
    <property type="entry name" value="PGBD-like"/>
    <property type="match status" value="1"/>
</dbReference>
<dbReference type="InterPro" id="IPR023346">
    <property type="entry name" value="Lysozyme-like_dom_sf"/>
</dbReference>
<accession>A0A0R0BST7</accession>
<dbReference type="EMBL" id="LDJH01000003">
    <property type="protein sequence ID" value="KRG60492.1"/>
    <property type="molecule type" value="Genomic_DNA"/>
</dbReference>
<dbReference type="STRING" id="266128.ABB25_01215"/>
<dbReference type="CDD" id="cd13399">
    <property type="entry name" value="Slt35-like"/>
    <property type="match status" value="1"/>
</dbReference>
<evidence type="ECO:0000259" key="3">
    <source>
        <dbReference type="Pfam" id="PF13406"/>
    </source>
</evidence>
<feature type="chain" id="PRO_5006392995" evidence="1">
    <location>
        <begin position="23"/>
        <end position="414"/>
    </location>
</feature>
<dbReference type="GO" id="GO:0009253">
    <property type="term" value="P:peptidoglycan catabolic process"/>
    <property type="evidence" value="ECO:0007669"/>
    <property type="project" value="TreeGrafter"/>
</dbReference>
<dbReference type="Pfam" id="PF13406">
    <property type="entry name" value="SLT_2"/>
    <property type="match status" value="1"/>
</dbReference>
<dbReference type="NCBIfam" id="TIGR02283">
    <property type="entry name" value="MltB_2"/>
    <property type="match status" value="1"/>
</dbReference>
<dbReference type="InterPro" id="IPR043426">
    <property type="entry name" value="MltB-like"/>
</dbReference>
<dbReference type="InterPro" id="IPR002477">
    <property type="entry name" value="Peptidoglycan-bd-like"/>
</dbReference>
<evidence type="ECO:0000256" key="1">
    <source>
        <dbReference type="SAM" id="SignalP"/>
    </source>
</evidence>
<dbReference type="SUPFAM" id="SSF53955">
    <property type="entry name" value="Lysozyme-like"/>
    <property type="match status" value="1"/>
</dbReference>
<sequence>MWKPVRGVVLALGLTLPVLAGAQTPAAGQGDPTFERCLQAIALSAREQGIGAEQLAPLLAGLSPDRSVLALLDRQPEFTTPVWDYLAALVDTQRIDDGRQRLAEHAGLLQSVEAAYGVSAATVVAVWGVESDYGRVFGQRPLLQSLATLACEGRRQAFFRSELLALLRLLAAGDLSAEGLTGSWAGAFGHTQFMPSTYARIAVDGDGDGRRDLVASIPDALASTANYLKRSGWRSGQPWGVEIRLPAGFDQRLAGRSKRQPLSQWRALGLRLHDGGPLQVAGIADTDRAAVILPAGRTGPALLVFRNYDAIYSYNAAESYALAIATLADQLQGLSGFSTPWPTDDPGLDRAQRRALQQLLLARGHAIGQADGMIGSATRRAIQLEQQRLGWSTTDGRAGRKILAALQAEAGGGN</sequence>
<dbReference type="PANTHER" id="PTHR30163:SF10">
    <property type="entry name" value="TRANSGLYCOLASE-RELATED"/>
    <property type="match status" value="1"/>
</dbReference>
<dbReference type="InterPro" id="IPR036366">
    <property type="entry name" value="PGBDSf"/>
</dbReference>
<feature type="domain" description="Transglycosylase SLT" evidence="3">
    <location>
        <begin position="34"/>
        <end position="329"/>
    </location>
</feature>
<dbReference type="Gene3D" id="1.10.8.350">
    <property type="entry name" value="Bacterial muramidase"/>
    <property type="match status" value="1"/>
</dbReference>
<keyword evidence="1" id="KW-0732">Signal</keyword>
<evidence type="ECO:0000313" key="4">
    <source>
        <dbReference type="EMBL" id="KRG60492.1"/>
    </source>
</evidence>
<dbReference type="GO" id="GO:0008933">
    <property type="term" value="F:peptidoglycan lytic transglycosylase activity"/>
    <property type="evidence" value="ECO:0007669"/>
    <property type="project" value="TreeGrafter"/>
</dbReference>
<comment type="caution">
    <text evidence="4">The sequence shown here is derived from an EMBL/GenBank/DDBJ whole genome shotgun (WGS) entry which is preliminary data.</text>
</comment>
<dbReference type="InterPro" id="IPR031304">
    <property type="entry name" value="SLT_2"/>
</dbReference>
<evidence type="ECO:0000313" key="5">
    <source>
        <dbReference type="Proteomes" id="UP000051254"/>
    </source>
</evidence>
<dbReference type="Gene3D" id="1.10.101.10">
    <property type="entry name" value="PGBD-like superfamily/PGBD"/>
    <property type="match status" value="1"/>
</dbReference>
<keyword evidence="5" id="KW-1185">Reference proteome</keyword>
<organism evidence="4 5">
    <name type="scientific">Stenotrophomonas koreensis</name>
    <dbReference type="NCBI Taxonomy" id="266128"/>
    <lineage>
        <taxon>Bacteria</taxon>
        <taxon>Pseudomonadati</taxon>
        <taxon>Pseudomonadota</taxon>
        <taxon>Gammaproteobacteria</taxon>
        <taxon>Lysobacterales</taxon>
        <taxon>Lysobacteraceae</taxon>
        <taxon>Stenotrophomonas</taxon>
    </lineage>
</organism>
<dbReference type="FunFam" id="1.10.8.350:FF:000001">
    <property type="entry name" value="Lytic murein transglycosylase B"/>
    <property type="match status" value="1"/>
</dbReference>
<gene>
    <name evidence="4" type="ORF">ABB25_01215</name>
</gene>
<dbReference type="InterPro" id="IPR036365">
    <property type="entry name" value="PGBD-like_sf"/>
</dbReference>
<dbReference type="PANTHER" id="PTHR30163">
    <property type="entry name" value="MEMBRANE-BOUND LYTIC MUREIN TRANSGLYCOSYLASE B"/>
    <property type="match status" value="1"/>
</dbReference>
<feature type="domain" description="Peptidoglycan binding-like" evidence="2">
    <location>
        <begin position="351"/>
        <end position="406"/>
    </location>
</feature>
<dbReference type="InterPro" id="IPR011970">
    <property type="entry name" value="MltB_2"/>
</dbReference>
<reference evidence="4 5" key="1">
    <citation type="submission" date="2015-05" db="EMBL/GenBank/DDBJ databases">
        <title>Genome sequencing and analysis of members of genus Stenotrophomonas.</title>
        <authorList>
            <person name="Patil P.P."/>
            <person name="Midha S."/>
            <person name="Patil P.B."/>
        </authorList>
    </citation>
    <scope>NUCLEOTIDE SEQUENCE [LARGE SCALE GENOMIC DNA]</scope>
    <source>
        <strain evidence="4 5">DSM 17805</strain>
    </source>
</reference>
<proteinExistence type="predicted"/>
<name>A0A0R0BST7_9GAMM</name>
<dbReference type="PATRIC" id="fig|266128.3.peg.1719"/>
<evidence type="ECO:0000259" key="2">
    <source>
        <dbReference type="Pfam" id="PF01471"/>
    </source>
</evidence>
<dbReference type="OrthoDB" id="9772911at2"/>
<dbReference type="Gene3D" id="1.10.530.10">
    <property type="match status" value="1"/>
</dbReference>